<evidence type="ECO:0000259" key="2">
    <source>
        <dbReference type="Pfam" id="PF02915"/>
    </source>
</evidence>
<evidence type="ECO:0000256" key="1">
    <source>
        <dbReference type="SAM" id="Coils"/>
    </source>
</evidence>
<comment type="caution">
    <text evidence="3">The sequence shown here is derived from an EMBL/GenBank/DDBJ whole genome shotgun (WGS) entry which is preliminary data.</text>
</comment>
<dbReference type="Pfam" id="PF02915">
    <property type="entry name" value="Rubrerythrin"/>
    <property type="match status" value="1"/>
</dbReference>
<keyword evidence="4" id="KW-1185">Reference proteome</keyword>
<feature type="coiled-coil region" evidence="1">
    <location>
        <begin position="125"/>
        <end position="152"/>
    </location>
</feature>
<dbReference type="GO" id="GO:0046872">
    <property type="term" value="F:metal ion binding"/>
    <property type="evidence" value="ECO:0007669"/>
    <property type="project" value="InterPro"/>
</dbReference>
<dbReference type="Gene3D" id="1.20.1260.10">
    <property type="match status" value="1"/>
</dbReference>
<dbReference type="EMBL" id="JACIGI010000026">
    <property type="protein sequence ID" value="MBB4287063.1"/>
    <property type="molecule type" value="Genomic_DNA"/>
</dbReference>
<proteinExistence type="predicted"/>
<dbReference type="InterPro" id="IPR009078">
    <property type="entry name" value="Ferritin-like_SF"/>
</dbReference>
<name>A0A7W6S1A4_9PROT</name>
<dbReference type="RefSeq" id="WP_246423772.1">
    <property type="nucleotide sequence ID" value="NZ_JACIGI010000026.1"/>
</dbReference>
<dbReference type="GO" id="GO:0016491">
    <property type="term" value="F:oxidoreductase activity"/>
    <property type="evidence" value="ECO:0007669"/>
    <property type="project" value="InterPro"/>
</dbReference>
<protein>
    <submittedName>
        <fullName evidence="3">Rubrerythrin</fullName>
    </submittedName>
</protein>
<dbReference type="SUPFAM" id="SSF47240">
    <property type="entry name" value="Ferritin-like"/>
    <property type="match status" value="1"/>
</dbReference>
<gene>
    <name evidence="3" type="ORF">GGD88_002807</name>
</gene>
<evidence type="ECO:0000313" key="4">
    <source>
        <dbReference type="Proteomes" id="UP000555728"/>
    </source>
</evidence>
<dbReference type="AlphaFoldDB" id="A0A7W6S1A4"/>
<keyword evidence="1" id="KW-0175">Coiled coil</keyword>
<accession>A0A7W6S1A4</accession>
<dbReference type="CDD" id="cd01045">
    <property type="entry name" value="Ferritin_like_AB"/>
    <property type="match status" value="1"/>
</dbReference>
<dbReference type="Proteomes" id="UP000555728">
    <property type="component" value="Unassembled WGS sequence"/>
</dbReference>
<reference evidence="3 4" key="1">
    <citation type="submission" date="2020-08" db="EMBL/GenBank/DDBJ databases">
        <title>Genome sequencing of Purple Non-Sulfur Bacteria from various extreme environments.</title>
        <authorList>
            <person name="Mayer M."/>
        </authorList>
    </citation>
    <scope>NUCLEOTIDE SEQUENCE [LARGE SCALE GENOMIC DNA]</scope>
    <source>
        <strain evidence="3 4">JA135</strain>
    </source>
</reference>
<organism evidence="3 4">
    <name type="scientific">Roseospira goensis</name>
    <dbReference type="NCBI Taxonomy" id="391922"/>
    <lineage>
        <taxon>Bacteria</taxon>
        <taxon>Pseudomonadati</taxon>
        <taxon>Pseudomonadota</taxon>
        <taxon>Alphaproteobacteria</taxon>
        <taxon>Rhodospirillales</taxon>
        <taxon>Rhodospirillaceae</taxon>
        <taxon>Roseospira</taxon>
    </lineage>
</organism>
<dbReference type="InterPro" id="IPR012347">
    <property type="entry name" value="Ferritin-like"/>
</dbReference>
<feature type="domain" description="Rubrerythrin diiron-binding" evidence="2">
    <location>
        <begin position="106"/>
        <end position="157"/>
    </location>
</feature>
<evidence type="ECO:0000313" key="3">
    <source>
        <dbReference type="EMBL" id="MBB4287063.1"/>
    </source>
</evidence>
<sequence>MRMDTVSPMDTLEDFIAHAIALEEDSAIRFDDMADALDVHQNHEVTVLFRKMAHFSRLHLAEAQKLAEGLTLPRFKPWEYKWPQAEPPETPELDATHYLMTPHHALVMALESEKRGHAYYAGLAQSHANARIRELAQEFAEEEAEHVALLEAMMAKYPAPPADWDEDMDPPVSVD</sequence>
<dbReference type="InterPro" id="IPR003251">
    <property type="entry name" value="Rr_diiron-bd_dom"/>
</dbReference>